<dbReference type="Proteomes" id="UP000284706">
    <property type="component" value="Unassembled WGS sequence"/>
</dbReference>
<keyword evidence="2" id="KW-0812">Transmembrane</keyword>
<dbReference type="InParanoid" id="A0A409XZM9"/>
<feature type="region of interest" description="Disordered" evidence="1">
    <location>
        <begin position="270"/>
        <end position="403"/>
    </location>
</feature>
<feature type="transmembrane region" description="Helical" evidence="2">
    <location>
        <begin position="790"/>
        <end position="809"/>
    </location>
</feature>
<reference evidence="3 4" key="1">
    <citation type="journal article" date="2018" name="Evol. Lett.">
        <title>Horizontal gene cluster transfer increased hallucinogenic mushroom diversity.</title>
        <authorList>
            <person name="Reynolds H.T."/>
            <person name="Vijayakumar V."/>
            <person name="Gluck-Thaler E."/>
            <person name="Korotkin H.B."/>
            <person name="Matheny P.B."/>
            <person name="Slot J.C."/>
        </authorList>
    </citation>
    <scope>NUCLEOTIDE SEQUENCE [LARGE SCALE GENOMIC DNA]</scope>
    <source>
        <strain evidence="3 4">SRW20</strain>
    </source>
</reference>
<feature type="compositionally biased region" description="Low complexity" evidence="1">
    <location>
        <begin position="630"/>
        <end position="688"/>
    </location>
</feature>
<evidence type="ECO:0000256" key="2">
    <source>
        <dbReference type="SAM" id="Phobius"/>
    </source>
</evidence>
<keyword evidence="2" id="KW-1133">Transmembrane helix</keyword>
<feature type="compositionally biased region" description="Low complexity" evidence="1">
    <location>
        <begin position="603"/>
        <end position="614"/>
    </location>
</feature>
<gene>
    <name evidence="3" type="ORF">CVT26_005602</name>
</gene>
<feature type="compositionally biased region" description="Low complexity" evidence="1">
    <location>
        <begin position="321"/>
        <end position="334"/>
    </location>
</feature>
<keyword evidence="2" id="KW-0472">Membrane</keyword>
<organism evidence="3 4">
    <name type="scientific">Gymnopilus dilepis</name>
    <dbReference type="NCBI Taxonomy" id="231916"/>
    <lineage>
        <taxon>Eukaryota</taxon>
        <taxon>Fungi</taxon>
        <taxon>Dikarya</taxon>
        <taxon>Basidiomycota</taxon>
        <taxon>Agaricomycotina</taxon>
        <taxon>Agaricomycetes</taxon>
        <taxon>Agaricomycetidae</taxon>
        <taxon>Agaricales</taxon>
        <taxon>Agaricineae</taxon>
        <taxon>Hymenogastraceae</taxon>
        <taxon>Gymnopilus</taxon>
    </lineage>
</organism>
<feature type="compositionally biased region" description="Low complexity" evidence="1">
    <location>
        <begin position="538"/>
        <end position="593"/>
    </location>
</feature>
<name>A0A409XZM9_9AGAR</name>
<feature type="compositionally biased region" description="Low complexity" evidence="1">
    <location>
        <begin position="716"/>
        <end position="734"/>
    </location>
</feature>
<keyword evidence="4" id="KW-1185">Reference proteome</keyword>
<feature type="compositionally biased region" description="Basic and acidic residues" evidence="1">
    <location>
        <begin position="392"/>
        <end position="403"/>
    </location>
</feature>
<evidence type="ECO:0000256" key="1">
    <source>
        <dbReference type="SAM" id="MobiDB-lite"/>
    </source>
</evidence>
<feature type="compositionally biased region" description="Acidic residues" evidence="1">
    <location>
        <begin position="291"/>
        <end position="304"/>
    </location>
</feature>
<dbReference type="AlphaFoldDB" id="A0A409XZM9"/>
<feature type="transmembrane region" description="Helical" evidence="2">
    <location>
        <begin position="762"/>
        <end position="783"/>
    </location>
</feature>
<evidence type="ECO:0000313" key="4">
    <source>
        <dbReference type="Proteomes" id="UP000284706"/>
    </source>
</evidence>
<feature type="compositionally biased region" description="Low complexity" evidence="1">
    <location>
        <begin position="494"/>
        <end position="514"/>
    </location>
</feature>
<feature type="compositionally biased region" description="Low complexity" evidence="1">
    <location>
        <begin position="427"/>
        <end position="479"/>
    </location>
</feature>
<feature type="compositionally biased region" description="Pro residues" evidence="1">
    <location>
        <begin position="376"/>
        <end position="391"/>
    </location>
</feature>
<proteinExistence type="predicted"/>
<evidence type="ECO:0000313" key="3">
    <source>
        <dbReference type="EMBL" id="PPQ96230.1"/>
    </source>
</evidence>
<protein>
    <submittedName>
        <fullName evidence="3">Uncharacterized protein</fullName>
    </submittedName>
</protein>
<sequence>MSSAPTGKPAAEQQHGGGVRVIADADADPEVAAILRHLPQLGSDPAAWRADEHGDLDWAYSSAALRTSVSDAELLRLLTRRTVVSVPAREYNPSAPLVQVRTSWGTVALPHGYRTPLIFVVKYIWESTLEALKDEKKWRRDRVLIFHLWRTCESLLRRAEVKHAAMGGMDKAWRCIPFDRLLTRFYKHSARCDPAAVHEFAQEYGEKEYERDVQKHDWKRWCMRGLNGVQMSEDEVFNGITDAQFQLSLRPANDAATQWLLEGKPVPFVSDKVVADDPPPDTGYASTSDLTDFDMDEDLSDADGEGSHVGNSDSEGEDEGSSQTSTATQQPTTANGKRARPNGTADDEQDRSVKRVRIENPPAPTAHPPTHTQSHPHPPPAHSSPHPPQLPRPEDTEESLREESRYRYVYNHIYPLTRTLAAMAKKSAAAAAAAANGSNPAPASPNTNGSSSTATTTTPTAGSGPTPASASAPAAGPSRPSAPNPTPAPALARSPSTSAPPNTATSPTGTAPSPLGAAGQPKPLNRRTFLPYGGSGWSALAGPTASSSASGAASGSGSGAATARGAASNAGSASGASSGSAAARGAASNAASGAGAGAGAGSGLASAGMAAPLGRSVSSASLNVNGAGTGSTAPTAPAPSGSSSAGAAPSAQQTPKTTQQTQAQKTAPQQQAQQAQQAQQSQQQQQPTQHKRPREAEESDDEVIIVSSRSVKNTPQGQGQSQGQSLGQSQSQGQKQPWYGRGLLIFFASSVSLWRFSEAAGLAFSFWLDLGVSLLLIVTWLGFPISSRSVSLYSHALNTALLGFGVVLYPSPRGSAEDL</sequence>
<accession>A0A409XZM9</accession>
<feature type="region of interest" description="Disordered" evidence="1">
    <location>
        <begin position="423"/>
        <end position="734"/>
    </location>
</feature>
<dbReference type="OrthoDB" id="3062753at2759"/>
<comment type="caution">
    <text evidence="3">The sequence shown here is derived from an EMBL/GenBank/DDBJ whole genome shotgun (WGS) entry which is preliminary data.</text>
</comment>
<dbReference type="EMBL" id="NHYE01001387">
    <property type="protein sequence ID" value="PPQ96230.1"/>
    <property type="molecule type" value="Genomic_DNA"/>
</dbReference>